<evidence type="ECO:0000313" key="5">
    <source>
        <dbReference type="Proteomes" id="UP000708338"/>
    </source>
</evidence>
<dbReference type="Gene3D" id="3.40.720.10">
    <property type="entry name" value="Alkaline Phosphatase, subunit A"/>
    <property type="match status" value="1"/>
</dbReference>
<protein>
    <submittedName>
        <fullName evidence="4">Sulfatase-like hydrolase/transferase</fullName>
    </submittedName>
</protein>
<dbReference type="GO" id="GO:0005737">
    <property type="term" value="C:cytoplasm"/>
    <property type="evidence" value="ECO:0007669"/>
    <property type="project" value="TreeGrafter"/>
</dbReference>
<gene>
    <name evidence="4" type="ORF">GPL26_16090</name>
</gene>
<proteinExistence type="predicted"/>
<dbReference type="SUPFAM" id="SSF53649">
    <property type="entry name" value="Alkaline phosphatase-like"/>
    <property type="match status" value="1"/>
</dbReference>
<dbReference type="GO" id="GO:0008484">
    <property type="term" value="F:sulfuric ester hydrolase activity"/>
    <property type="evidence" value="ECO:0007669"/>
    <property type="project" value="TreeGrafter"/>
</dbReference>
<dbReference type="AlphaFoldDB" id="A0AA41FGG0"/>
<name>A0AA41FGG0_9FIRM</name>
<dbReference type="PANTHER" id="PTHR45953">
    <property type="entry name" value="IDURONATE 2-SULFATASE"/>
    <property type="match status" value="1"/>
</dbReference>
<keyword evidence="2 4" id="KW-0378">Hydrolase</keyword>
<dbReference type="InterPro" id="IPR017850">
    <property type="entry name" value="Alkaline_phosphatase_core_sf"/>
</dbReference>
<dbReference type="RefSeq" id="WP_117450734.1">
    <property type="nucleotide sequence ID" value="NZ_CABJDD010000003.1"/>
</dbReference>
<dbReference type="PANTHER" id="PTHR45953:SF1">
    <property type="entry name" value="IDURONATE 2-SULFATASE"/>
    <property type="match status" value="1"/>
</dbReference>
<sequence>MKKPHIIFIVADQLRYDMLGRGITPNIDSLARDGVLFDRAYCSCPLCVPSRGSIFTGTYPSRNGSMINPWLEQDGAYGLVSRSFETFYELMERSGWDCMHSGKQHLFTKGGKLEERPEGKTRWLSTAKTYLELLKADGVRAPGGDRFRSFVPELAGGRYTRVCRYSNPTTGCYEPGEKYYFDGYFTEKALEGLRTRDLGKPLFLSAMYLAPHPPLDVPEPYYSAVTKEEVCLPDNVGKWYDHQSPLQMYNLTGVVGTKYDLKQWKESWRVYMGLVRLLDDQVGKLLEELKCQGIYDDSLIVFTSDHGEMLGSHRLFQKMCMYEESVRTPVYLKFPKNHMGGRNIQTPVSQVDLMPTLCGYLGIKPRHEPDGTSLLPMIEGAEGGRDIMIQFDGNGSRSNFQRCILRGGYKLIVDLFKDETYYELYNVLKDPQETCNLLFGEKSREMQQIAASMLEALGIHMEDTKDPVRITDRDLKTFVETYSNLSQGTM</sequence>
<keyword evidence="1" id="KW-0479">Metal-binding</keyword>
<feature type="domain" description="Sulfatase N-terminal" evidence="3">
    <location>
        <begin position="4"/>
        <end position="363"/>
    </location>
</feature>
<dbReference type="Pfam" id="PF00884">
    <property type="entry name" value="Sulfatase"/>
    <property type="match status" value="1"/>
</dbReference>
<dbReference type="Proteomes" id="UP000708338">
    <property type="component" value="Unassembled WGS sequence"/>
</dbReference>
<dbReference type="InterPro" id="IPR000917">
    <property type="entry name" value="Sulfatase_N"/>
</dbReference>
<organism evidence="4 5">
    <name type="scientific">Enterocloster citroniae</name>
    <dbReference type="NCBI Taxonomy" id="358743"/>
    <lineage>
        <taxon>Bacteria</taxon>
        <taxon>Bacillati</taxon>
        <taxon>Bacillota</taxon>
        <taxon>Clostridia</taxon>
        <taxon>Lachnospirales</taxon>
        <taxon>Lachnospiraceae</taxon>
        <taxon>Enterocloster</taxon>
    </lineage>
</organism>
<accession>A0AA41FGG0</accession>
<dbReference type="GO" id="GO:0046872">
    <property type="term" value="F:metal ion binding"/>
    <property type="evidence" value="ECO:0007669"/>
    <property type="project" value="UniProtKB-KW"/>
</dbReference>
<evidence type="ECO:0000256" key="1">
    <source>
        <dbReference type="ARBA" id="ARBA00022723"/>
    </source>
</evidence>
<evidence type="ECO:0000256" key="2">
    <source>
        <dbReference type="ARBA" id="ARBA00022801"/>
    </source>
</evidence>
<reference evidence="4" key="1">
    <citation type="journal article" date="2021" name="Gut Microbes">
        <title>A synthetic consortium of 100 gut commensals modulates the composition and function in a colon model of the microbiome of elderly subjects.</title>
        <authorList>
            <person name="Perez M."/>
            <person name="Ntemiri A."/>
            <person name="Tan H."/>
            <person name="Harris H.M.B."/>
            <person name="Roager H.M."/>
            <person name="Ribiere C."/>
            <person name="O'Toole P.W."/>
        </authorList>
    </citation>
    <scope>NUCLEOTIDE SEQUENCE</scope>
    <source>
        <strain evidence="4">MCC335</strain>
    </source>
</reference>
<dbReference type="EMBL" id="WQPS01000019">
    <property type="protein sequence ID" value="MBT9811147.1"/>
    <property type="molecule type" value="Genomic_DNA"/>
</dbReference>
<comment type="caution">
    <text evidence="4">The sequence shown here is derived from an EMBL/GenBank/DDBJ whole genome shotgun (WGS) entry which is preliminary data.</text>
</comment>
<evidence type="ECO:0000259" key="3">
    <source>
        <dbReference type="Pfam" id="PF00884"/>
    </source>
</evidence>
<evidence type="ECO:0000313" key="4">
    <source>
        <dbReference type="EMBL" id="MBT9811147.1"/>
    </source>
</evidence>